<keyword evidence="1 3" id="KW-0413">Isomerase</keyword>
<dbReference type="Proteomes" id="UP000290013">
    <property type="component" value="Chromosome"/>
</dbReference>
<dbReference type="Gene3D" id="3.40.50.2000">
    <property type="entry name" value="Glycogen Phosphorylase B"/>
    <property type="match status" value="2"/>
</dbReference>
<protein>
    <submittedName>
        <fullName evidence="3">UDP-N-acetylglucosamine 2-epimerase</fullName>
        <ecNumber evidence="3">5.1.3.14</ecNumber>
    </submittedName>
</protein>
<organism evidence="3 4">
    <name type="scientific">Chryseobacterium taihuense</name>
    <dbReference type="NCBI Taxonomy" id="1141221"/>
    <lineage>
        <taxon>Bacteria</taxon>
        <taxon>Pseudomonadati</taxon>
        <taxon>Bacteroidota</taxon>
        <taxon>Flavobacteriia</taxon>
        <taxon>Flavobacteriales</taxon>
        <taxon>Weeksellaceae</taxon>
        <taxon>Chryseobacterium group</taxon>
        <taxon>Chryseobacterium</taxon>
    </lineage>
</organism>
<gene>
    <name evidence="3" type="primary">mnaA</name>
    <name evidence="3" type="ORF">NCTC12078_01303</name>
</gene>
<dbReference type="Pfam" id="PF02350">
    <property type="entry name" value="Epimerase_2"/>
    <property type="match status" value="1"/>
</dbReference>
<dbReference type="GO" id="GO:0008761">
    <property type="term" value="F:UDP-N-acetylglucosamine 2-epimerase activity"/>
    <property type="evidence" value="ECO:0007669"/>
    <property type="project" value="UniProtKB-EC"/>
</dbReference>
<evidence type="ECO:0000313" key="4">
    <source>
        <dbReference type="Proteomes" id="UP000290013"/>
    </source>
</evidence>
<dbReference type="InterPro" id="IPR029767">
    <property type="entry name" value="WecB-like"/>
</dbReference>
<dbReference type="SUPFAM" id="SSF53756">
    <property type="entry name" value="UDP-Glycosyltransferase/glycogen phosphorylase"/>
    <property type="match status" value="1"/>
</dbReference>
<accession>A0A4U8WKJ2</accession>
<dbReference type="PANTHER" id="PTHR43174">
    <property type="entry name" value="UDP-N-ACETYLGLUCOSAMINE 2-EPIMERASE"/>
    <property type="match status" value="1"/>
</dbReference>
<evidence type="ECO:0000313" key="3">
    <source>
        <dbReference type="EMBL" id="VFB03298.1"/>
    </source>
</evidence>
<dbReference type="InterPro" id="IPR003331">
    <property type="entry name" value="UDP_GlcNAc_Epimerase_2_dom"/>
</dbReference>
<dbReference type="CDD" id="cd03786">
    <property type="entry name" value="GTB_UDP-GlcNAc_2-Epimerase"/>
    <property type="match status" value="1"/>
</dbReference>
<feature type="domain" description="UDP-N-acetylglucosamine 2-epimerase" evidence="2">
    <location>
        <begin position="39"/>
        <end position="377"/>
    </location>
</feature>
<comment type="similarity">
    <text evidence="1">Belongs to the UDP-N-acetylglucosamine 2-epimerase family.</text>
</comment>
<name>A0A4U8WKJ2_9FLAO</name>
<evidence type="ECO:0000256" key="1">
    <source>
        <dbReference type="RuleBase" id="RU003513"/>
    </source>
</evidence>
<dbReference type="EMBL" id="LR215974">
    <property type="protein sequence ID" value="VFB03298.1"/>
    <property type="molecule type" value="Genomic_DNA"/>
</dbReference>
<dbReference type="AlphaFoldDB" id="A0A4U8WKJ2"/>
<evidence type="ECO:0000259" key="2">
    <source>
        <dbReference type="Pfam" id="PF02350"/>
    </source>
</evidence>
<dbReference type="EC" id="5.1.3.14" evidence="3"/>
<sequence length="393" mass="44749">MTNSSQPITSHQSPITKLKVMTVVGTRPEIIRLSRVLDALDASEAVEHIIVHTGQNYDYELNQIFFEDLGLRKPDYFLEAAGKTATETVGNILIKIDPLLEELKPEAFLVLGDTNSCLCAIPAKKRHIPIFHMEAGNRCFDQRVPEETNRKIVDHTADINLTYSDIAREYLLREGLPADRIIKTGSPMFEVLNHYLPQINASNVLEKLSLKDGKFFVVSSHREENINSEKNFRGLMASLNAIAEKYQYPIIVSTHPRTQNMIDKMQIEMRPEIQFLKPLGFHDYNALQKRAYAVLSDSGTISEESSILNFRALNIRQAHERPEAMEEASVMMVGLSPERILQGLTQVLQQKVGVERNFRSVSDYSMPNVSEKVVRIIISYTDYIKRTVWSEEI</sequence>
<dbReference type="PANTHER" id="PTHR43174:SF1">
    <property type="entry name" value="UDP-N-ACETYLGLUCOSAMINE 2-EPIMERASE"/>
    <property type="match status" value="1"/>
</dbReference>
<dbReference type="NCBIfam" id="TIGR00236">
    <property type="entry name" value="wecB"/>
    <property type="match status" value="1"/>
</dbReference>
<dbReference type="KEGG" id="ctai:NCTC12078_01303"/>
<proteinExistence type="inferred from homology"/>
<reference evidence="3 4" key="1">
    <citation type="submission" date="2019-02" db="EMBL/GenBank/DDBJ databases">
        <authorList>
            <consortium name="Pathogen Informatics"/>
        </authorList>
    </citation>
    <scope>NUCLEOTIDE SEQUENCE [LARGE SCALE GENOMIC DNA]</scope>
    <source>
        <strain evidence="3 4">3012STDY6944375</strain>
    </source>
</reference>